<dbReference type="EMBL" id="OW152814">
    <property type="protein sequence ID" value="CAH2049819.1"/>
    <property type="molecule type" value="Genomic_DNA"/>
</dbReference>
<feature type="non-terminal residue" evidence="1">
    <location>
        <position position="70"/>
    </location>
</feature>
<accession>A0ABN8I9M2</accession>
<evidence type="ECO:0000313" key="1">
    <source>
        <dbReference type="EMBL" id="CAH2049819.1"/>
    </source>
</evidence>
<evidence type="ECO:0000313" key="2">
    <source>
        <dbReference type="Proteomes" id="UP000837857"/>
    </source>
</evidence>
<organism evidence="1 2">
    <name type="scientific">Iphiclides podalirius</name>
    <name type="common">scarce swallowtail</name>
    <dbReference type="NCBI Taxonomy" id="110791"/>
    <lineage>
        <taxon>Eukaryota</taxon>
        <taxon>Metazoa</taxon>
        <taxon>Ecdysozoa</taxon>
        <taxon>Arthropoda</taxon>
        <taxon>Hexapoda</taxon>
        <taxon>Insecta</taxon>
        <taxon>Pterygota</taxon>
        <taxon>Neoptera</taxon>
        <taxon>Endopterygota</taxon>
        <taxon>Lepidoptera</taxon>
        <taxon>Glossata</taxon>
        <taxon>Ditrysia</taxon>
        <taxon>Papilionoidea</taxon>
        <taxon>Papilionidae</taxon>
        <taxon>Papilioninae</taxon>
        <taxon>Iphiclides</taxon>
    </lineage>
</organism>
<keyword evidence="2" id="KW-1185">Reference proteome</keyword>
<sequence>MSVFEVLEDHLIDHEISCAIRSRVGSLRWGGGRGIALFARFLGRRSWLTRRLEPMLHKLLRLDRLAAYDG</sequence>
<proteinExistence type="predicted"/>
<name>A0ABN8I9M2_9NEOP</name>
<protein>
    <submittedName>
        <fullName evidence="1">Uncharacterized protein</fullName>
    </submittedName>
</protein>
<reference evidence="1" key="1">
    <citation type="submission" date="2022-03" db="EMBL/GenBank/DDBJ databases">
        <authorList>
            <person name="Martin H S."/>
        </authorList>
    </citation>
    <scope>NUCLEOTIDE SEQUENCE</scope>
</reference>
<gene>
    <name evidence="1" type="ORF">IPOD504_LOCUS7030</name>
</gene>
<dbReference type="Proteomes" id="UP000837857">
    <property type="component" value="Chromosome 2"/>
</dbReference>